<organism evidence="2">
    <name type="scientific">Oryza meridionalis</name>
    <dbReference type="NCBI Taxonomy" id="40149"/>
    <lineage>
        <taxon>Eukaryota</taxon>
        <taxon>Viridiplantae</taxon>
        <taxon>Streptophyta</taxon>
        <taxon>Embryophyta</taxon>
        <taxon>Tracheophyta</taxon>
        <taxon>Spermatophyta</taxon>
        <taxon>Magnoliopsida</taxon>
        <taxon>Liliopsida</taxon>
        <taxon>Poales</taxon>
        <taxon>Poaceae</taxon>
        <taxon>BOP clade</taxon>
        <taxon>Oryzoideae</taxon>
        <taxon>Oryzeae</taxon>
        <taxon>Oryzinae</taxon>
        <taxon>Oryza</taxon>
    </lineage>
</organism>
<feature type="region of interest" description="Disordered" evidence="1">
    <location>
        <begin position="1"/>
        <end position="62"/>
    </location>
</feature>
<reference evidence="2" key="1">
    <citation type="submission" date="2015-04" db="UniProtKB">
        <authorList>
            <consortium name="EnsemblPlants"/>
        </authorList>
    </citation>
    <scope>IDENTIFICATION</scope>
</reference>
<evidence type="ECO:0000256" key="1">
    <source>
        <dbReference type="SAM" id="MobiDB-lite"/>
    </source>
</evidence>
<reference evidence="2" key="2">
    <citation type="submission" date="2018-05" db="EMBL/GenBank/DDBJ databases">
        <title>OmerRS3 (Oryza meridionalis Reference Sequence Version 3).</title>
        <authorList>
            <person name="Zhang J."/>
            <person name="Kudrna D."/>
            <person name="Lee S."/>
            <person name="Talag J."/>
            <person name="Welchert J."/>
            <person name="Wing R.A."/>
        </authorList>
    </citation>
    <scope>NUCLEOTIDE SEQUENCE [LARGE SCALE GENOMIC DNA]</scope>
    <source>
        <strain evidence="2">cv. OR44</strain>
    </source>
</reference>
<dbReference type="Gramene" id="OMERI01G04950.1">
    <property type="protein sequence ID" value="OMERI01G04950.1"/>
    <property type="gene ID" value="OMERI01G04950"/>
</dbReference>
<feature type="compositionally biased region" description="Basic and acidic residues" evidence="1">
    <location>
        <begin position="116"/>
        <end position="133"/>
    </location>
</feature>
<proteinExistence type="predicted"/>
<feature type="compositionally biased region" description="Basic and acidic residues" evidence="1">
    <location>
        <begin position="31"/>
        <end position="47"/>
    </location>
</feature>
<evidence type="ECO:0000313" key="3">
    <source>
        <dbReference type="Proteomes" id="UP000008021"/>
    </source>
</evidence>
<name>A0A0E0BXZ3_9ORYZ</name>
<dbReference type="HOGENOM" id="CLU_1780385_0_0_1"/>
<keyword evidence="3" id="KW-1185">Reference proteome</keyword>
<dbReference type="AlphaFoldDB" id="A0A0E0BXZ3"/>
<protein>
    <submittedName>
        <fullName evidence="2">Uncharacterized protein</fullName>
    </submittedName>
</protein>
<dbReference type="Proteomes" id="UP000008021">
    <property type="component" value="Chromosome 1"/>
</dbReference>
<dbReference type="EnsemblPlants" id="OMERI01G04950.1">
    <property type="protein sequence ID" value="OMERI01G04950.1"/>
    <property type="gene ID" value="OMERI01G04950"/>
</dbReference>
<evidence type="ECO:0000313" key="2">
    <source>
        <dbReference type="EnsemblPlants" id="OMERI01G04950.1"/>
    </source>
</evidence>
<accession>A0A0E0BXZ3</accession>
<feature type="region of interest" description="Disordered" evidence="1">
    <location>
        <begin position="107"/>
        <end position="135"/>
    </location>
</feature>
<sequence>MAIGGITLNSAGGAGAPTTTTTPRLPLSHRQASERDTAEEREGETAVRGRRTWRRGDAGAGGIGAVQRRRGSYFVSPADRTYDALGLVKQINVQTAVALAEAREVLASGGQSENINSDKENLESPNAKKEPRATTKLQAKIKFLLR</sequence>